<dbReference type="GO" id="GO:0009408">
    <property type="term" value="P:response to heat"/>
    <property type="evidence" value="ECO:0007669"/>
    <property type="project" value="TreeGrafter"/>
</dbReference>
<evidence type="ECO:0000256" key="6">
    <source>
        <dbReference type="ARBA" id="ARBA00030175"/>
    </source>
</evidence>
<dbReference type="GO" id="GO:0042026">
    <property type="term" value="P:protein refolding"/>
    <property type="evidence" value="ECO:0007669"/>
    <property type="project" value="TreeGrafter"/>
</dbReference>
<dbReference type="SUPFAM" id="SSF49764">
    <property type="entry name" value="HSP20-like chaperones"/>
    <property type="match status" value="1"/>
</dbReference>
<proteinExistence type="inferred from homology"/>
<dbReference type="PROSITE" id="PS01031">
    <property type="entry name" value="SHSP"/>
    <property type="match status" value="1"/>
</dbReference>
<dbReference type="PANTHER" id="PTHR45640">
    <property type="entry name" value="HEAT SHOCK PROTEIN HSP-12.2-RELATED"/>
    <property type="match status" value="1"/>
</dbReference>
<evidence type="ECO:0000313" key="10">
    <source>
        <dbReference type="Ensembl" id="ENSDCDP00010008642.1"/>
    </source>
</evidence>
<evidence type="ECO:0000313" key="11">
    <source>
        <dbReference type="Proteomes" id="UP000694580"/>
    </source>
</evidence>
<comment type="similarity">
    <text evidence="7 8">Belongs to the small heat shock protein (HSP20) family.</text>
</comment>
<keyword evidence="5" id="KW-0007">Acetylation</keyword>
<evidence type="ECO:0000256" key="2">
    <source>
        <dbReference type="ARBA" id="ARBA00022613"/>
    </source>
</evidence>
<dbReference type="GO" id="GO:0005634">
    <property type="term" value="C:nucleus"/>
    <property type="evidence" value="ECO:0007669"/>
    <property type="project" value="TreeGrafter"/>
</dbReference>
<evidence type="ECO:0000256" key="8">
    <source>
        <dbReference type="RuleBase" id="RU003616"/>
    </source>
</evidence>
<sequence length="205" mass="23751">MRQNVLHHYWKVTTGWANVGLGSVWEINKGHRATEGTEALQGGVSPRHFQTVSMDVTIQYPWFRRSFFPGFFPSRMYEQFFGEHIADSDVFSPFYSWSYNRPFFMRMPSWLDNRFAINLDVKHFSPEELTVKVNDDYIEIHGRHEDRQDEHGFVSRAFFRKYKVPVGVDPSALTSSLSSDGVLTVFAPRNMLDPPSTCLLQISTS</sequence>
<keyword evidence="3" id="KW-0479">Metal-binding</keyword>
<dbReference type="PANTHER" id="PTHR45640:SF5">
    <property type="entry name" value="ALPHA-CRYSTALLIN B CHAIN"/>
    <property type="match status" value="1"/>
</dbReference>
<evidence type="ECO:0000256" key="1">
    <source>
        <dbReference type="ARBA" id="ARBA00018516"/>
    </source>
</evidence>
<reference evidence="10" key="2">
    <citation type="submission" date="2025-08" db="UniProtKB">
        <authorList>
            <consortium name="Ensembl"/>
        </authorList>
    </citation>
    <scope>IDENTIFICATION</scope>
</reference>
<dbReference type="GO" id="GO:0005212">
    <property type="term" value="F:structural constituent of eye lens"/>
    <property type="evidence" value="ECO:0007669"/>
    <property type="project" value="UniProtKB-KW"/>
</dbReference>
<reference evidence="10" key="3">
    <citation type="submission" date="2025-09" db="UniProtKB">
        <authorList>
            <consortium name="Ensembl"/>
        </authorList>
    </citation>
    <scope>IDENTIFICATION</scope>
</reference>
<dbReference type="GO" id="GO:0046872">
    <property type="term" value="F:metal ion binding"/>
    <property type="evidence" value="ECO:0007669"/>
    <property type="project" value="UniProtKB-KW"/>
</dbReference>
<protein>
    <recommendedName>
        <fullName evidence="1">Alpha-crystallin B chain</fullName>
    </recommendedName>
    <alternativeName>
        <fullName evidence="6">Alpha(B)-crystallin</fullName>
    </alternativeName>
</protein>
<keyword evidence="4" id="KW-0862">Zinc</keyword>
<evidence type="ECO:0000256" key="5">
    <source>
        <dbReference type="ARBA" id="ARBA00022990"/>
    </source>
</evidence>
<evidence type="ECO:0000256" key="3">
    <source>
        <dbReference type="ARBA" id="ARBA00022723"/>
    </source>
</evidence>
<reference evidence="10 11" key="1">
    <citation type="submission" date="2020-06" db="EMBL/GenBank/DDBJ databases">
        <authorList>
            <consortium name="Wellcome Sanger Institute Data Sharing"/>
        </authorList>
    </citation>
    <scope>NUCLEOTIDE SEQUENCE [LARGE SCALE GENOMIC DNA]</scope>
</reference>
<evidence type="ECO:0000256" key="7">
    <source>
        <dbReference type="PROSITE-ProRule" id="PRU00285"/>
    </source>
</evidence>
<evidence type="ECO:0000259" key="9">
    <source>
        <dbReference type="PROSITE" id="PS01031"/>
    </source>
</evidence>
<keyword evidence="2" id="KW-0273">Eye lens protein</keyword>
<evidence type="ECO:0000256" key="4">
    <source>
        <dbReference type="ARBA" id="ARBA00022833"/>
    </source>
</evidence>
<dbReference type="Ensembl" id="ENSDCDT00010009079.1">
    <property type="protein sequence ID" value="ENSDCDP00010008642.1"/>
    <property type="gene ID" value="ENSDCDG00010003890.1"/>
</dbReference>
<dbReference type="InterPro" id="IPR008978">
    <property type="entry name" value="HSP20-like_chaperone"/>
</dbReference>
<dbReference type="InterPro" id="IPR003090">
    <property type="entry name" value="Alpha-crystallin_N"/>
</dbReference>
<dbReference type="InterPro" id="IPR001436">
    <property type="entry name" value="Alpha-crystallin/sHSP_animal"/>
</dbReference>
<organism evidence="10 11">
    <name type="scientific">Denticeps clupeoides</name>
    <name type="common">denticle herring</name>
    <dbReference type="NCBI Taxonomy" id="299321"/>
    <lineage>
        <taxon>Eukaryota</taxon>
        <taxon>Metazoa</taxon>
        <taxon>Chordata</taxon>
        <taxon>Craniata</taxon>
        <taxon>Vertebrata</taxon>
        <taxon>Euteleostomi</taxon>
        <taxon>Actinopterygii</taxon>
        <taxon>Neopterygii</taxon>
        <taxon>Teleostei</taxon>
        <taxon>Clupei</taxon>
        <taxon>Clupeiformes</taxon>
        <taxon>Denticipitoidei</taxon>
        <taxon>Denticipitidae</taxon>
        <taxon>Denticeps</taxon>
    </lineage>
</organism>
<dbReference type="AlphaFoldDB" id="A0AAY4AIC3"/>
<dbReference type="GO" id="GO:0051082">
    <property type="term" value="F:unfolded protein binding"/>
    <property type="evidence" value="ECO:0007669"/>
    <property type="project" value="TreeGrafter"/>
</dbReference>
<dbReference type="PRINTS" id="PR00299">
    <property type="entry name" value="ACRYSTALLIN"/>
</dbReference>
<dbReference type="GO" id="GO:0043066">
    <property type="term" value="P:negative regulation of apoptotic process"/>
    <property type="evidence" value="ECO:0007669"/>
    <property type="project" value="TreeGrafter"/>
</dbReference>
<gene>
    <name evidence="10" type="primary">EFNA5</name>
</gene>
<dbReference type="Pfam" id="PF00525">
    <property type="entry name" value="Crystallin"/>
    <property type="match status" value="1"/>
</dbReference>
<feature type="domain" description="SHSP" evidence="9">
    <location>
        <begin position="94"/>
        <end position="205"/>
    </location>
</feature>
<accession>A0AAY4AIC3</accession>
<keyword evidence="11" id="KW-1185">Reference proteome</keyword>
<dbReference type="Gene3D" id="2.60.40.790">
    <property type="match status" value="1"/>
</dbReference>
<dbReference type="InterPro" id="IPR002068">
    <property type="entry name" value="A-crystallin/Hsp20_dom"/>
</dbReference>
<dbReference type="Proteomes" id="UP000694580">
    <property type="component" value="Chromosome 2"/>
</dbReference>
<name>A0AAY4AIC3_9TELE</name>
<dbReference type="GeneTree" id="ENSGT00940000157434"/>
<dbReference type="Pfam" id="PF00011">
    <property type="entry name" value="HSP20"/>
    <property type="match status" value="1"/>
</dbReference>
<dbReference type="GO" id="GO:0005737">
    <property type="term" value="C:cytoplasm"/>
    <property type="evidence" value="ECO:0007669"/>
    <property type="project" value="TreeGrafter"/>
</dbReference>